<name>A0A1M4YYV5_9FLAO</name>
<dbReference type="Proteomes" id="UP000184236">
    <property type="component" value="Unassembled WGS sequence"/>
</dbReference>
<keyword evidence="2" id="KW-1185">Reference proteome</keyword>
<evidence type="ECO:0000313" key="1">
    <source>
        <dbReference type="EMBL" id="SHF11009.1"/>
    </source>
</evidence>
<gene>
    <name evidence="1" type="ORF">SAMN05444408_1099</name>
</gene>
<protein>
    <submittedName>
        <fullName evidence="1">Uncharacterized protein</fullName>
    </submittedName>
</protein>
<proteinExistence type="predicted"/>
<dbReference type="EMBL" id="FQVO01000009">
    <property type="protein sequence ID" value="SHF11009.1"/>
    <property type="molecule type" value="Genomic_DNA"/>
</dbReference>
<evidence type="ECO:0000313" key="2">
    <source>
        <dbReference type="Proteomes" id="UP000184236"/>
    </source>
</evidence>
<dbReference type="STRING" id="1302685.SAMN05444408_1099"/>
<organism evidence="1 2">
    <name type="scientific">Chryseobacterium takakiae</name>
    <dbReference type="NCBI Taxonomy" id="1302685"/>
    <lineage>
        <taxon>Bacteria</taxon>
        <taxon>Pseudomonadati</taxon>
        <taxon>Bacteroidota</taxon>
        <taxon>Flavobacteriia</taxon>
        <taxon>Flavobacteriales</taxon>
        <taxon>Weeksellaceae</taxon>
        <taxon>Chryseobacterium group</taxon>
        <taxon>Chryseobacterium</taxon>
    </lineage>
</organism>
<reference evidence="2" key="1">
    <citation type="submission" date="2016-11" db="EMBL/GenBank/DDBJ databases">
        <authorList>
            <person name="Varghese N."/>
            <person name="Submissions S."/>
        </authorList>
    </citation>
    <scope>NUCLEOTIDE SEQUENCE [LARGE SCALE GENOMIC DNA]</scope>
    <source>
        <strain evidence="2">DSM 26898</strain>
    </source>
</reference>
<sequence length="150" mass="17567">MTNNRLRFIAYGIIIILFSTIQCKKYNDDFGKSENYILTENRISNDCTLFQMRFSEGDYLLKYSLSGSCKSLKEEVYLRNYSNYLDLDYEHLKDKSGYIILDHYEIADIKAFQNQIIQITEKRFGSSVSLFENSKNSFTLKLSSSVINDH</sequence>
<dbReference type="AlphaFoldDB" id="A0A1M4YYV5"/>
<accession>A0A1M4YYV5</accession>